<dbReference type="Proteomes" id="UP000199504">
    <property type="component" value="Unassembled WGS sequence"/>
</dbReference>
<evidence type="ECO:0000256" key="5">
    <source>
        <dbReference type="ARBA" id="ARBA00022989"/>
    </source>
</evidence>
<keyword evidence="3" id="KW-0808">Transferase</keyword>
<feature type="transmembrane region" description="Helical" evidence="9">
    <location>
        <begin position="150"/>
        <end position="173"/>
    </location>
</feature>
<feature type="transmembrane region" description="Helical" evidence="9">
    <location>
        <begin position="402"/>
        <end position="423"/>
    </location>
</feature>
<dbReference type="STRING" id="262898.GA0070564_10994"/>
<dbReference type="InterPro" id="IPR016570">
    <property type="entry name" value="UCP010361"/>
</dbReference>
<evidence type="ECO:0000313" key="10">
    <source>
        <dbReference type="EMBL" id="SCF43334.1"/>
    </source>
</evidence>
<keyword evidence="6 9" id="KW-0472">Membrane</keyword>
<feature type="transmembrane region" description="Helical" evidence="9">
    <location>
        <begin position="53"/>
        <end position="73"/>
    </location>
</feature>
<feature type="transmembrane region" description="Helical" evidence="9">
    <location>
        <begin position="435"/>
        <end position="455"/>
    </location>
</feature>
<gene>
    <name evidence="10" type="ORF">GA0070564_10994</name>
</gene>
<dbReference type="InterPro" id="IPR018584">
    <property type="entry name" value="GT87"/>
</dbReference>
<evidence type="ECO:0000313" key="11">
    <source>
        <dbReference type="Proteomes" id="UP000199504"/>
    </source>
</evidence>
<reference evidence="11" key="1">
    <citation type="submission" date="2016-06" db="EMBL/GenBank/DDBJ databases">
        <authorList>
            <person name="Varghese N."/>
            <person name="Submissions Spin"/>
        </authorList>
    </citation>
    <scope>NUCLEOTIDE SEQUENCE [LARGE SCALE GENOMIC DNA]</scope>
    <source>
        <strain evidence="11">DSM 44830</strain>
    </source>
</reference>
<sequence>MSTESTRAPHGVGPSDQPSRSDGFVRGGSELIGGPLGDHAAPLDRPAAGHGRFWTAARIVLALACLTLALHWVQKSPCQDGAWQNNVQYTRLCYTDVLALYYAEGLNEGKVPYADHPVEYPVLTGYFMGALGLPVHAIGVDNPGINQGQWFYNLNALVLSVLAVATMAVILALRRRRPWDAALFALSPALLLTATVNWDLLAIGLAAFGLLAWARAGTSRRGVPMVILAGALIGLGGAAKMWPLFLLGPLLVLALRAGRTRAALLSVAAAVFTVTLVNLPVAIPYRESWNRFFELNNDRPIDWGTLWYVGRYLDGRIGSSTGGPFQWLNANIPTLNWVSYALFALACAGVAALALLAPRRPRVAQLAFLVVAAFLIFSKVWSQQFVLWLLPLVVLARPRWGAFLAWQVAEVCYFAAFYGELLGAAKGQPVFPEGVFVLASTLRLCTVVLLCVLVIREILHPELDAVRRTYPDDPDGGVLDGAPDAPWHRRWRHREPTPEPTPVRAAA</sequence>
<keyword evidence="5 9" id="KW-1133">Transmembrane helix</keyword>
<feature type="transmembrane region" description="Helical" evidence="9">
    <location>
        <begin position="363"/>
        <end position="382"/>
    </location>
</feature>
<name>A0A1C5AE92_9ACTN</name>
<feature type="transmembrane region" description="Helical" evidence="9">
    <location>
        <begin position="226"/>
        <end position="255"/>
    </location>
</feature>
<keyword evidence="2" id="KW-1003">Cell membrane</keyword>
<evidence type="ECO:0000256" key="1">
    <source>
        <dbReference type="ARBA" id="ARBA00004651"/>
    </source>
</evidence>
<dbReference type="OrthoDB" id="3348156at2"/>
<dbReference type="EMBL" id="FMCX01000009">
    <property type="protein sequence ID" value="SCF43334.1"/>
    <property type="molecule type" value="Genomic_DNA"/>
</dbReference>
<evidence type="ECO:0000256" key="4">
    <source>
        <dbReference type="ARBA" id="ARBA00022692"/>
    </source>
</evidence>
<evidence type="ECO:0000256" key="7">
    <source>
        <dbReference type="ARBA" id="ARBA00024033"/>
    </source>
</evidence>
<evidence type="ECO:0000256" key="6">
    <source>
        <dbReference type="ARBA" id="ARBA00023136"/>
    </source>
</evidence>
<dbReference type="Pfam" id="PF09594">
    <property type="entry name" value="GT87"/>
    <property type="match status" value="1"/>
</dbReference>
<protein>
    <submittedName>
        <fullName evidence="10">Uncharacterized membrane protein</fullName>
    </submittedName>
</protein>
<feature type="transmembrane region" description="Helical" evidence="9">
    <location>
        <begin position="185"/>
        <end position="214"/>
    </location>
</feature>
<comment type="similarity">
    <text evidence="7">Belongs to the glycosyltransferase 87 family.</text>
</comment>
<feature type="region of interest" description="Disordered" evidence="8">
    <location>
        <begin position="1"/>
        <end position="24"/>
    </location>
</feature>
<keyword evidence="4 9" id="KW-0812">Transmembrane</keyword>
<accession>A0A1C5AE92</accession>
<keyword evidence="11" id="KW-1185">Reference proteome</keyword>
<dbReference type="PIRSF" id="PIRSF010361">
    <property type="entry name" value="UCP010361"/>
    <property type="match status" value="1"/>
</dbReference>
<evidence type="ECO:0000256" key="3">
    <source>
        <dbReference type="ARBA" id="ARBA00022679"/>
    </source>
</evidence>
<dbReference type="RefSeq" id="WP_091613974.1">
    <property type="nucleotide sequence ID" value="NZ_FMCX01000009.1"/>
</dbReference>
<dbReference type="GO" id="GO:0005886">
    <property type="term" value="C:plasma membrane"/>
    <property type="evidence" value="ECO:0007669"/>
    <property type="project" value="UniProtKB-SubCell"/>
</dbReference>
<feature type="region of interest" description="Disordered" evidence="8">
    <location>
        <begin position="474"/>
        <end position="507"/>
    </location>
</feature>
<organism evidence="10 11">
    <name type="scientific">Micromonospora mirobrigensis</name>
    <dbReference type="NCBI Taxonomy" id="262898"/>
    <lineage>
        <taxon>Bacteria</taxon>
        <taxon>Bacillati</taxon>
        <taxon>Actinomycetota</taxon>
        <taxon>Actinomycetes</taxon>
        <taxon>Micromonosporales</taxon>
        <taxon>Micromonosporaceae</taxon>
        <taxon>Micromonospora</taxon>
    </lineage>
</organism>
<evidence type="ECO:0000256" key="2">
    <source>
        <dbReference type="ARBA" id="ARBA00022475"/>
    </source>
</evidence>
<dbReference type="AlphaFoldDB" id="A0A1C5AE92"/>
<comment type="subcellular location">
    <subcellularLocation>
        <location evidence="1">Cell membrane</location>
        <topology evidence="1">Multi-pass membrane protein</topology>
    </subcellularLocation>
</comment>
<dbReference type="GO" id="GO:0016758">
    <property type="term" value="F:hexosyltransferase activity"/>
    <property type="evidence" value="ECO:0007669"/>
    <property type="project" value="InterPro"/>
</dbReference>
<proteinExistence type="inferred from homology"/>
<feature type="transmembrane region" description="Helical" evidence="9">
    <location>
        <begin position="337"/>
        <end position="356"/>
    </location>
</feature>
<evidence type="ECO:0000256" key="9">
    <source>
        <dbReference type="SAM" id="Phobius"/>
    </source>
</evidence>
<feature type="transmembrane region" description="Helical" evidence="9">
    <location>
        <begin position="262"/>
        <end position="283"/>
    </location>
</feature>
<evidence type="ECO:0000256" key="8">
    <source>
        <dbReference type="SAM" id="MobiDB-lite"/>
    </source>
</evidence>